<evidence type="ECO:0000259" key="10">
    <source>
        <dbReference type="Pfam" id="PF00849"/>
    </source>
</evidence>
<proteinExistence type="inferred from homology"/>
<dbReference type="InterPro" id="IPR020103">
    <property type="entry name" value="PsdUridine_synth_cat_dom_sf"/>
</dbReference>
<dbReference type="EC" id="5.4.99.-" evidence="8"/>
<dbReference type="OrthoDB" id="9807829at2"/>
<dbReference type="SUPFAM" id="SSF55120">
    <property type="entry name" value="Pseudouridine synthase"/>
    <property type="match status" value="1"/>
</dbReference>
<dbReference type="NCBIfam" id="NF008385">
    <property type="entry name" value="PRK11180.1"/>
    <property type="match status" value="1"/>
</dbReference>
<comment type="function">
    <text evidence="5">Responsible for synthesis of pseudouridine from uracil at positions 1911, 1915 and 1917 in 23S ribosomal RNA.</text>
</comment>
<dbReference type="Gene3D" id="3.30.2350.10">
    <property type="entry name" value="Pseudouridine synthase"/>
    <property type="match status" value="1"/>
</dbReference>
<dbReference type="Proteomes" id="UP000198693">
    <property type="component" value="Unassembled WGS sequence"/>
</dbReference>
<dbReference type="InterPro" id="IPR006224">
    <property type="entry name" value="PsdUridine_synth_RluA-like_CS"/>
</dbReference>
<dbReference type="RefSeq" id="WP_089797079.1">
    <property type="nucleotide sequence ID" value="NZ_FPBP01000014.1"/>
</dbReference>
<name>A0A1I7K1E8_9GAMM</name>
<sequence>MSQTLEAQQRIPDTMAGMRLDQAAAELFADYSRERLKSWIKSGALTVDARPGKPKDKVYGGEALRLQAEIEDDTRFEAQDIPLTVVYEDEHVLVIDKPAGLVVHPAAGNPDGTLLNALLHYAPELATVPRAGIVHRLDKGTTGLMVVARTLAAQTALVEQLQARTVSREYDAVALGTMTAGGTLDTPIGRHPRDRKRQAVNASGKPAVTHYRVVERFRAHTHVRCRLETGRTHQIRVHMAHLHHPLVGDPVYGGRLKLPAGAGDELKEGLRAFPRQALHARKLAFVHPASGERLMCRAPLPDDMLVLLDMLRDDHATMR</sequence>
<dbReference type="PANTHER" id="PTHR21600">
    <property type="entry name" value="MITOCHONDRIAL RNA PSEUDOURIDINE SYNTHASE"/>
    <property type="match status" value="1"/>
</dbReference>
<reference evidence="12" key="1">
    <citation type="submission" date="2016-10" db="EMBL/GenBank/DDBJ databases">
        <authorList>
            <person name="Varghese N."/>
            <person name="Submissions S."/>
        </authorList>
    </citation>
    <scope>NUCLEOTIDE SEQUENCE [LARGE SCALE GENOMIC DNA]</scope>
    <source>
        <strain evidence="12">CGMCC 1.6981</strain>
    </source>
</reference>
<dbReference type="GO" id="GO:0160140">
    <property type="term" value="F:23S rRNA pseudouridine(1911/1915/1917) synthase activity"/>
    <property type="evidence" value="ECO:0007669"/>
    <property type="project" value="UniProtKB-EC"/>
</dbReference>
<dbReference type="EMBL" id="FPBP01000014">
    <property type="protein sequence ID" value="SFU91283.1"/>
    <property type="molecule type" value="Genomic_DNA"/>
</dbReference>
<dbReference type="Gene3D" id="3.10.290.10">
    <property type="entry name" value="RNA-binding S4 domain"/>
    <property type="match status" value="1"/>
</dbReference>
<feature type="active site" evidence="6">
    <location>
        <position position="138"/>
    </location>
</feature>
<feature type="domain" description="Pseudouridine synthase RsuA/RluA-like" evidence="10">
    <location>
        <begin position="91"/>
        <end position="241"/>
    </location>
</feature>
<dbReference type="PROSITE" id="PS50889">
    <property type="entry name" value="S4"/>
    <property type="match status" value="1"/>
</dbReference>
<dbReference type="PANTHER" id="PTHR21600:SF44">
    <property type="entry name" value="RIBOSOMAL LARGE SUBUNIT PSEUDOURIDINE SYNTHASE D"/>
    <property type="match status" value="1"/>
</dbReference>
<evidence type="ECO:0000256" key="6">
    <source>
        <dbReference type="PIRSR" id="PIRSR606225-1"/>
    </source>
</evidence>
<evidence type="ECO:0000256" key="8">
    <source>
        <dbReference type="RuleBase" id="RU362028"/>
    </source>
</evidence>
<dbReference type="InterPro" id="IPR036986">
    <property type="entry name" value="S4_RNA-bd_sf"/>
</dbReference>
<keyword evidence="12" id="KW-1185">Reference proteome</keyword>
<comment type="similarity">
    <text evidence="1 8">Belongs to the pseudouridine synthase RluA family.</text>
</comment>
<dbReference type="NCBIfam" id="TIGR00005">
    <property type="entry name" value="rluA_subfam"/>
    <property type="match status" value="1"/>
</dbReference>
<organism evidence="11 12">
    <name type="scientific">Halomonas korlensis</name>
    <dbReference type="NCBI Taxonomy" id="463301"/>
    <lineage>
        <taxon>Bacteria</taxon>
        <taxon>Pseudomonadati</taxon>
        <taxon>Pseudomonadota</taxon>
        <taxon>Gammaproteobacteria</taxon>
        <taxon>Oceanospirillales</taxon>
        <taxon>Halomonadaceae</taxon>
        <taxon>Halomonas</taxon>
    </lineage>
</organism>
<evidence type="ECO:0000313" key="11">
    <source>
        <dbReference type="EMBL" id="SFU91283.1"/>
    </source>
</evidence>
<evidence type="ECO:0000256" key="2">
    <source>
        <dbReference type="ARBA" id="ARBA00022884"/>
    </source>
</evidence>
<protein>
    <recommendedName>
        <fullName evidence="8">Pseudouridine synthase</fullName>
        <ecNumber evidence="8">5.4.99.-</ecNumber>
    </recommendedName>
</protein>
<dbReference type="AlphaFoldDB" id="A0A1I7K1E8"/>
<evidence type="ECO:0000256" key="3">
    <source>
        <dbReference type="ARBA" id="ARBA00023235"/>
    </source>
</evidence>
<evidence type="ECO:0000256" key="4">
    <source>
        <dbReference type="ARBA" id="ARBA00036882"/>
    </source>
</evidence>
<dbReference type="GO" id="GO:0003723">
    <property type="term" value="F:RNA binding"/>
    <property type="evidence" value="ECO:0007669"/>
    <property type="project" value="UniProtKB-KW"/>
</dbReference>
<evidence type="ECO:0000256" key="1">
    <source>
        <dbReference type="ARBA" id="ARBA00010876"/>
    </source>
</evidence>
<keyword evidence="3 8" id="KW-0413">Isomerase</keyword>
<feature type="region of interest" description="Disordered" evidence="9">
    <location>
        <begin position="184"/>
        <end position="203"/>
    </location>
</feature>
<dbReference type="CDD" id="cd00165">
    <property type="entry name" value="S4"/>
    <property type="match status" value="1"/>
</dbReference>
<dbReference type="STRING" id="463301.SAMN04487955_1149"/>
<dbReference type="GO" id="GO:0000455">
    <property type="term" value="P:enzyme-directed rRNA pseudouridine synthesis"/>
    <property type="evidence" value="ECO:0007669"/>
    <property type="project" value="TreeGrafter"/>
</dbReference>
<comment type="catalytic activity">
    <reaction evidence="4">
        <text>uridine(1911/1915/1917) in 23S rRNA = pseudouridine(1911/1915/1917) in 23S rRNA</text>
        <dbReference type="Rhea" id="RHEA:42524"/>
        <dbReference type="Rhea" id="RHEA-COMP:10097"/>
        <dbReference type="Rhea" id="RHEA-COMP:10098"/>
        <dbReference type="ChEBI" id="CHEBI:65314"/>
        <dbReference type="ChEBI" id="CHEBI:65315"/>
        <dbReference type="EC" id="5.4.99.23"/>
    </reaction>
</comment>
<dbReference type="CDD" id="cd02869">
    <property type="entry name" value="PseudoU_synth_RluA_like"/>
    <property type="match status" value="1"/>
</dbReference>
<dbReference type="FunFam" id="3.30.2350.10:FF:000006">
    <property type="entry name" value="Pseudouridine synthase"/>
    <property type="match status" value="1"/>
</dbReference>
<evidence type="ECO:0000256" key="5">
    <source>
        <dbReference type="ARBA" id="ARBA00056072"/>
    </source>
</evidence>
<dbReference type="Pfam" id="PF00849">
    <property type="entry name" value="PseudoU_synth_2"/>
    <property type="match status" value="1"/>
</dbReference>
<dbReference type="SUPFAM" id="SSF55174">
    <property type="entry name" value="Alpha-L RNA-binding motif"/>
    <property type="match status" value="1"/>
</dbReference>
<dbReference type="PROSITE" id="PS01129">
    <property type="entry name" value="PSI_RLU"/>
    <property type="match status" value="1"/>
</dbReference>
<dbReference type="InterPro" id="IPR006145">
    <property type="entry name" value="PsdUridine_synth_RsuA/RluA"/>
</dbReference>
<keyword evidence="2 7" id="KW-0694">RNA-binding</keyword>
<dbReference type="InterPro" id="IPR050188">
    <property type="entry name" value="RluA_PseudoU_synthase"/>
</dbReference>
<evidence type="ECO:0000256" key="9">
    <source>
        <dbReference type="SAM" id="MobiDB-lite"/>
    </source>
</evidence>
<gene>
    <name evidence="11" type="ORF">SAMN04487955_1149</name>
</gene>
<dbReference type="InterPro" id="IPR006225">
    <property type="entry name" value="PsdUridine_synth_RluC/D"/>
</dbReference>
<evidence type="ECO:0000313" key="12">
    <source>
        <dbReference type="Proteomes" id="UP000198693"/>
    </source>
</evidence>
<evidence type="ECO:0000256" key="7">
    <source>
        <dbReference type="PROSITE-ProRule" id="PRU00182"/>
    </source>
</evidence>
<accession>A0A1I7K1E8</accession>
<comment type="catalytic activity">
    <reaction evidence="8">
        <text>a uridine in RNA = a pseudouridine in RNA</text>
        <dbReference type="Rhea" id="RHEA:48348"/>
        <dbReference type="Rhea" id="RHEA-COMP:12068"/>
        <dbReference type="Rhea" id="RHEA-COMP:12069"/>
        <dbReference type="ChEBI" id="CHEBI:65314"/>
        <dbReference type="ChEBI" id="CHEBI:65315"/>
    </reaction>
</comment>